<dbReference type="Proteomes" id="UP000828390">
    <property type="component" value="Unassembled WGS sequence"/>
</dbReference>
<name>A0A9D4JUB7_DREPO</name>
<accession>A0A9D4JUB7</accession>
<evidence type="ECO:0000313" key="1">
    <source>
        <dbReference type="EMBL" id="KAH3820833.1"/>
    </source>
</evidence>
<sequence length="64" mass="7141">MLKRRRTQAASMVHVAPAPAIQVSLPAAFQVPPPAKITGVFQHCLRLRETDSFPKQTDPFPIEF</sequence>
<reference evidence="1" key="2">
    <citation type="submission" date="2020-11" db="EMBL/GenBank/DDBJ databases">
        <authorList>
            <person name="McCartney M.A."/>
            <person name="Auch B."/>
            <person name="Kono T."/>
            <person name="Mallez S."/>
            <person name="Becker A."/>
            <person name="Gohl D.M."/>
            <person name="Silverstein K.A.T."/>
            <person name="Koren S."/>
            <person name="Bechman K.B."/>
            <person name="Herman A."/>
            <person name="Abrahante J.E."/>
            <person name="Garbe J."/>
        </authorList>
    </citation>
    <scope>NUCLEOTIDE SEQUENCE</scope>
    <source>
        <strain evidence="1">Duluth1</strain>
        <tissue evidence="1">Whole animal</tissue>
    </source>
</reference>
<keyword evidence="2" id="KW-1185">Reference proteome</keyword>
<comment type="caution">
    <text evidence="1">The sequence shown here is derived from an EMBL/GenBank/DDBJ whole genome shotgun (WGS) entry which is preliminary data.</text>
</comment>
<organism evidence="1 2">
    <name type="scientific">Dreissena polymorpha</name>
    <name type="common">Zebra mussel</name>
    <name type="synonym">Mytilus polymorpha</name>
    <dbReference type="NCBI Taxonomy" id="45954"/>
    <lineage>
        <taxon>Eukaryota</taxon>
        <taxon>Metazoa</taxon>
        <taxon>Spiralia</taxon>
        <taxon>Lophotrochozoa</taxon>
        <taxon>Mollusca</taxon>
        <taxon>Bivalvia</taxon>
        <taxon>Autobranchia</taxon>
        <taxon>Heteroconchia</taxon>
        <taxon>Euheterodonta</taxon>
        <taxon>Imparidentia</taxon>
        <taxon>Neoheterodontei</taxon>
        <taxon>Myida</taxon>
        <taxon>Dreissenoidea</taxon>
        <taxon>Dreissenidae</taxon>
        <taxon>Dreissena</taxon>
    </lineage>
</organism>
<dbReference type="AlphaFoldDB" id="A0A9D4JUB7"/>
<dbReference type="EMBL" id="JAIWYP010000005">
    <property type="protein sequence ID" value="KAH3820833.1"/>
    <property type="molecule type" value="Genomic_DNA"/>
</dbReference>
<reference evidence="1" key="1">
    <citation type="journal article" date="2019" name="bioRxiv">
        <title>The Genome of the Zebra Mussel, Dreissena polymorpha: A Resource for Invasive Species Research.</title>
        <authorList>
            <person name="McCartney M.A."/>
            <person name="Auch B."/>
            <person name="Kono T."/>
            <person name="Mallez S."/>
            <person name="Zhang Y."/>
            <person name="Obille A."/>
            <person name="Becker A."/>
            <person name="Abrahante J.E."/>
            <person name="Garbe J."/>
            <person name="Badalamenti J.P."/>
            <person name="Herman A."/>
            <person name="Mangelson H."/>
            <person name="Liachko I."/>
            <person name="Sullivan S."/>
            <person name="Sone E.D."/>
            <person name="Koren S."/>
            <person name="Silverstein K.A.T."/>
            <person name="Beckman K.B."/>
            <person name="Gohl D.M."/>
        </authorList>
    </citation>
    <scope>NUCLEOTIDE SEQUENCE</scope>
    <source>
        <strain evidence="1">Duluth1</strain>
        <tissue evidence="1">Whole animal</tissue>
    </source>
</reference>
<gene>
    <name evidence="1" type="ORF">DPMN_122582</name>
</gene>
<proteinExistence type="predicted"/>
<evidence type="ECO:0000313" key="2">
    <source>
        <dbReference type="Proteomes" id="UP000828390"/>
    </source>
</evidence>
<protein>
    <submittedName>
        <fullName evidence="1">Uncharacterized protein</fullName>
    </submittedName>
</protein>